<dbReference type="InterPro" id="IPR051553">
    <property type="entry name" value="Ran_GTPase-activating"/>
</dbReference>
<accession>A0AAE0EQC4</accession>
<keyword evidence="4" id="KW-1185">Reference proteome</keyword>
<dbReference type="InterPro" id="IPR000408">
    <property type="entry name" value="Reg_chr_condens"/>
</dbReference>
<organism evidence="3 4">
    <name type="scientific">Cymbomonas tetramitiformis</name>
    <dbReference type="NCBI Taxonomy" id="36881"/>
    <lineage>
        <taxon>Eukaryota</taxon>
        <taxon>Viridiplantae</taxon>
        <taxon>Chlorophyta</taxon>
        <taxon>Pyramimonadophyceae</taxon>
        <taxon>Pyramimonadales</taxon>
        <taxon>Pyramimonadaceae</taxon>
        <taxon>Cymbomonas</taxon>
    </lineage>
</organism>
<reference evidence="3 4" key="1">
    <citation type="journal article" date="2015" name="Genome Biol. Evol.">
        <title>Comparative Genomics of a Bacterivorous Green Alga Reveals Evolutionary Causalities and Consequences of Phago-Mixotrophic Mode of Nutrition.</title>
        <authorList>
            <person name="Burns J.A."/>
            <person name="Paasch A."/>
            <person name="Narechania A."/>
            <person name="Kim E."/>
        </authorList>
    </citation>
    <scope>NUCLEOTIDE SEQUENCE [LARGE SCALE GENOMIC DNA]</scope>
    <source>
        <strain evidence="3 4">PLY_AMNH</strain>
    </source>
</reference>
<feature type="repeat" description="RCC1" evidence="1">
    <location>
        <begin position="117"/>
        <end position="168"/>
    </location>
</feature>
<evidence type="ECO:0000256" key="1">
    <source>
        <dbReference type="PROSITE-ProRule" id="PRU00235"/>
    </source>
</evidence>
<sequence length="282" mass="30411">MRSRERILKAVRSFPSESKMSMKRKALEGGDDNGRYKPQNAALQNAEPKYEIARGRRHAAYLRKLRALNAQFAAWIAKKTPQVKDHPWAADAEDYLKHLEGIQTEFRDVLEAQGKAGLLLMFGTGDMCQLGFGDEVQEKKRPSRLSVGGAALTKIAAGGMHTLALTTDGQLWTWGVSDEGGLGRPVKSSNDHITDGEPAPADAIPDGLPGLVPGLPRVVSITAGDSHSACITDAGDVWAWGAFRDAGGLWAFQPGIKMQRSPVKVLERSGTRSFIQAGALPG</sequence>
<evidence type="ECO:0000313" key="3">
    <source>
        <dbReference type="EMBL" id="KAK3236736.1"/>
    </source>
</evidence>
<feature type="region of interest" description="Disordered" evidence="2">
    <location>
        <begin position="16"/>
        <end position="39"/>
    </location>
</feature>
<dbReference type="InterPro" id="IPR009091">
    <property type="entry name" value="RCC1/BLIP-II"/>
</dbReference>
<dbReference type="PRINTS" id="PR00633">
    <property type="entry name" value="RCCNDNSATION"/>
</dbReference>
<dbReference type="EMBL" id="LGRX02034876">
    <property type="protein sequence ID" value="KAK3236736.1"/>
    <property type="molecule type" value="Genomic_DNA"/>
</dbReference>
<dbReference type="PANTHER" id="PTHR45982">
    <property type="entry name" value="REGULATOR OF CHROMOSOME CONDENSATION"/>
    <property type="match status" value="1"/>
</dbReference>
<dbReference type="GO" id="GO:0005737">
    <property type="term" value="C:cytoplasm"/>
    <property type="evidence" value="ECO:0007669"/>
    <property type="project" value="TreeGrafter"/>
</dbReference>
<gene>
    <name evidence="3" type="ORF">CYMTET_53140</name>
</gene>
<dbReference type="AlphaFoldDB" id="A0AAE0EQC4"/>
<dbReference type="PROSITE" id="PS00626">
    <property type="entry name" value="RCC1_2"/>
    <property type="match status" value="2"/>
</dbReference>
<name>A0AAE0EQC4_9CHLO</name>
<protein>
    <submittedName>
        <fullName evidence="3">Uncharacterized protein</fullName>
    </submittedName>
</protein>
<dbReference type="Proteomes" id="UP001190700">
    <property type="component" value="Unassembled WGS sequence"/>
</dbReference>
<dbReference type="Pfam" id="PF00415">
    <property type="entry name" value="RCC1"/>
    <property type="match status" value="2"/>
</dbReference>
<dbReference type="Gene3D" id="2.130.10.30">
    <property type="entry name" value="Regulator of chromosome condensation 1/beta-lactamase-inhibitor protein II"/>
    <property type="match status" value="1"/>
</dbReference>
<feature type="compositionally biased region" description="Basic and acidic residues" evidence="2">
    <location>
        <begin position="25"/>
        <end position="35"/>
    </location>
</feature>
<evidence type="ECO:0000313" key="4">
    <source>
        <dbReference type="Proteomes" id="UP001190700"/>
    </source>
</evidence>
<proteinExistence type="predicted"/>
<dbReference type="PROSITE" id="PS50012">
    <property type="entry name" value="RCC1_3"/>
    <property type="match status" value="2"/>
</dbReference>
<evidence type="ECO:0000256" key="2">
    <source>
        <dbReference type="SAM" id="MobiDB-lite"/>
    </source>
</evidence>
<dbReference type="SUPFAM" id="SSF50985">
    <property type="entry name" value="RCC1/BLIP-II"/>
    <property type="match status" value="1"/>
</dbReference>
<comment type="caution">
    <text evidence="3">The sequence shown here is derived from an EMBL/GenBank/DDBJ whole genome shotgun (WGS) entry which is preliminary data.</text>
</comment>
<dbReference type="PANTHER" id="PTHR45982:SF1">
    <property type="entry name" value="REGULATOR OF CHROMOSOME CONDENSATION"/>
    <property type="match status" value="1"/>
</dbReference>
<dbReference type="GO" id="GO:0005085">
    <property type="term" value="F:guanyl-nucleotide exchange factor activity"/>
    <property type="evidence" value="ECO:0007669"/>
    <property type="project" value="TreeGrafter"/>
</dbReference>
<feature type="repeat" description="RCC1" evidence="1">
    <location>
        <begin position="169"/>
        <end position="234"/>
    </location>
</feature>